<feature type="compositionally biased region" description="Low complexity" evidence="1">
    <location>
        <begin position="1"/>
        <end position="17"/>
    </location>
</feature>
<name>A0A9P5GZ90_9HYPO</name>
<dbReference type="OrthoDB" id="2130750at2759"/>
<dbReference type="Pfam" id="PF01302">
    <property type="entry name" value="CAP_GLY"/>
    <property type="match status" value="1"/>
</dbReference>
<dbReference type="PROSITE" id="PS50245">
    <property type="entry name" value="CAP_GLY_2"/>
    <property type="match status" value="1"/>
</dbReference>
<accession>A0A9P5GZ90</accession>
<evidence type="ECO:0000256" key="1">
    <source>
        <dbReference type="SAM" id="MobiDB-lite"/>
    </source>
</evidence>
<keyword evidence="4" id="KW-1185">Reference proteome</keyword>
<organism evidence="3 4">
    <name type="scientific">Cylindrodendrum hubeiense</name>
    <dbReference type="NCBI Taxonomy" id="595255"/>
    <lineage>
        <taxon>Eukaryota</taxon>
        <taxon>Fungi</taxon>
        <taxon>Dikarya</taxon>
        <taxon>Ascomycota</taxon>
        <taxon>Pezizomycotina</taxon>
        <taxon>Sordariomycetes</taxon>
        <taxon>Hypocreomycetidae</taxon>
        <taxon>Hypocreales</taxon>
        <taxon>Nectriaceae</taxon>
        <taxon>Cylindrodendrum</taxon>
    </lineage>
</organism>
<sequence length="149" mass="15532">MPSATTTTQLRPKTPTRSLRRPSNTASTPNLKAAYSSHSRLGHHPPLPPLPRKASLAALTHSSLASIPDVTESYAVESVLNDQSNMIPTTPSRALGADVALGDTVDVPGGMHGTVRFVGSVQGKRGTFAGVELNMDYASKGKNSGDVDG</sequence>
<proteinExistence type="predicted"/>
<dbReference type="EMBL" id="JAANBB010000736">
    <property type="protein sequence ID" value="KAF7535006.1"/>
    <property type="molecule type" value="Genomic_DNA"/>
</dbReference>
<feature type="domain" description="CAP-Gly" evidence="2">
    <location>
        <begin position="119"/>
        <end position="149"/>
    </location>
</feature>
<reference evidence="3" key="1">
    <citation type="submission" date="2020-03" db="EMBL/GenBank/DDBJ databases">
        <title>Draft Genome Sequence of Cylindrodendrum hubeiense.</title>
        <authorList>
            <person name="Buettner E."/>
            <person name="Kellner H."/>
        </authorList>
    </citation>
    <scope>NUCLEOTIDE SEQUENCE</scope>
    <source>
        <strain evidence="3">IHI 201604</strain>
    </source>
</reference>
<gene>
    <name evidence="3" type="ORF">G7Z17_g13271</name>
</gene>
<dbReference type="SMART" id="SM01052">
    <property type="entry name" value="CAP_GLY"/>
    <property type="match status" value="1"/>
</dbReference>
<protein>
    <recommendedName>
        <fullName evidence="2">CAP-Gly domain-containing protein</fullName>
    </recommendedName>
</protein>
<dbReference type="Gene3D" id="2.30.30.190">
    <property type="entry name" value="CAP Gly-rich-like domain"/>
    <property type="match status" value="1"/>
</dbReference>
<dbReference type="AlphaFoldDB" id="A0A9P5GZ90"/>
<feature type="compositionally biased region" description="Polar residues" evidence="1">
    <location>
        <begin position="21"/>
        <end position="30"/>
    </location>
</feature>
<evidence type="ECO:0000259" key="2">
    <source>
        <dbReference type="PROSITE" id="PS50245"/>
    </source>
</evidence>
<dbReference type="InterPro" id="IPR000938">
    <property type="entry name" value="CAP-Gly_domain"/>
</dbReference>
<dbReference type="InterPro" id="IPR036859">
    <property type="entry name" value="CAP-Gly_dom_sf"/>
</dbReference>
<comment type="caution">
    <text evidence="3">The sequence shown here is derived from an EMBL/GenBank/DDBJ whole genome shotgun (WGS) entry which is preliminary data.</text>
</comment>
<dbReference type="Proteomes" id="UP000722485">
    <property type="component" value="Unassembled WGS sequence"/>
</dbReference>
<dbReference type="SUPFAM" id="SSF74924">
    <property type="entry name" value="Cap-Gly domain"/>
    <property type="match status" value="1"/>
</dbReference>
<evidence type="ECO:0000313" key="4">
    <source>
        <dbReference type="Proteomes" id="UP000722485"/>
    </source>
</evidence>
<feature type="region of interest" description="Disordered" evidence="1">
    <location>
        <begin position="1"/>
        <end position="53"/>
    </location>
</feature>
<evidence type="ECO:0000313" key="3">
    <source>
        <dbReference type="EMBL" id="KAF7535006.1"/>
    </source>
</evidence>